<comment type="caution">
    <text evidence="1">The sequence shown here is derived from an EMBL/GenBank/DDBJ whole genome shotgun (WGS) entry which is preliminary data.</text>
</comment>
<evidence type="ECO:0000313" key="2">
    <source>
        <dbReference type="Proteomes" id="UP000585721"/>
    </source>
</evidence>
<sequence>MQHIVAASINCAEFNQNDMVNINTDLSYKPRRNGMRISKAMVLVSAILLGACASTPQTSSNTAMYSGFLGNYSDMKTVMDSEKNEVLRWVKPDLVKGKYSKLIIKPVTYYPYPKTNEQITQANLDKIASYLTERVKLELGKNFVLTDKPGSDTAEVSVAITGVETSLEGLKIYEVTPVTLVYAGATAALGKRDKVVAVYVEGITKDSLSGEPLVKAVRKGTGEKLPDDKQQLQVENLKTVLDSWAKGTGTLAAQLK</sequence>
<reference evidence="1 2" key="1">
    <citation type="submission" date="2020-08" db="EMBL/GenBank/DDBJ databases">
        <title>Genomic Encyclopedia of Type Strains, Phase IV (KMG-IV): sequencing the most valuable type-strain genomes for metagenomic binning, comparative biology and taxonomic classification.</title>
        <authorList>
            <person name="Goeker M."/>
        </authorList>
    </citation>
    <scope>NUCLEOTIDE SEQUENCE [LARGE SCALE GENOMIC DNA]</scope>
    <source>
        <strain evidence="1 2">DSM 22975</strain>
    </source>
</reference>
<name>A0A841GNT0_9GAMM</name>
<organism evidence="1 2">
    <name type="scientific">Tolumonas osonensis</name>
    <dbReference type="NCBI Taxonomy" id="675874"/>
    <lineage>
        <taxon>Bacteria</taxon>
        <taxon>Pseudomonadati</taxon>
        <taxon>Pseudomonadota</taxon>
        <taxon>Gammaproteobacteria</taxon>
        <taxon>Aeromonadales</taxon>
        <taxon>Aeromonadaceae</taxon>
        <taxon>Tolumonas</taxon>
    </lineage>
</organism>
<accession>A0A841GNT0</accession>
<keyword evidence="2" id="KW-1185">Reference proteome</keyword>
<protein>
    <recommendedName>
        <fullName evidence="3">DUF3313 domain-containing protein</fullName>
    </recommendedName>
</protein>
<dbReference type="Proteomes" id="UP000585721">
    <property type="component" value="Unassembled WGS sequence"/>
</dbReference>
<evidence type="ECO:0000313" key="1">
    <source>
        <dbReference type="EMBL" id="MBB6055123.1"/>
    </source>
</evidence>
<dbReference type="InterPro" id="IPR021747">
    <property type="entry name" value="DUF3313"/>
</dbReference>
<dbReference type="AlphaFoldDB" id="A0A841GNT0"/>
<gene>
    <name evidence="1" type="ORF">HNR75_001005</name>
</gene>
<proteinExistence type="predicted"/>
<dbReference type="Pfam" id="PF11769">
    <property type="entry name" value="DUF3313"/>
    <property type="match status" value="1"/>
</dbReference>
<evidence type="ECO:0008006" key="3">
    <source>
        <dbReference type="Google" id="ProtNLM"/>
    </source>
</evidence>
<dbReference type="EMBL" id="JACHGR010000003">
    <property type="protein sequence ID" value="MBB6055123.1"/>
    <property type="molecule type" value="Genomic_DNA"/>
</dbReference>
<dbReference type="RefSeq" id="WP_188025905.1">
    <property type="nucleotide sequence ID" value="NZ_JACHGR010000003.1"/>
</dbReference>